<organism evidence="2 3">
    <name type="scientific">Amphritea balenae</name>
    <dbReference type="NCBI Taxonomy" id="452629"/>
    <lineage>
        <taxon>Bacteria</taxon>
        <taxon>Pseudomonadati</taxon>
        <taxon>Pseudomonadota</taxon>
        <taxon>Gammaproteobacteria</taxon>
        <taxon>Oceanospirillales</taxon>
        <taxon>Oceanospirillaceae</taxon>
        <taxon>Amphritea</taxon>
    </lineage>
</organism>
<keyword evidence="1" id="KW-0732">Signal</keyword>
<evidence type="ECO:0000313" key="3">
    <source>
        <dbReference type="Proteomes" id="UP000267535"/>
    </source>
</evidence>
<accession>A0A3P1STK0</accession>
<protein>
    <submittedName>
        <fullName evidence="2">Copper chaperone PCu(A)C</fullName>
    </submittedName>
</protein>
<gene>
    <name evidence="2" type="ORF">EHS89_04535</name>
</gene>
<dbReference type="Gene3D" id="2.60.40.1890">
    <property type="entry name" value="PCu(A)C copper chaperone"/>
    <property type="match status" value="1"/>
</dbReference>
<evidence type="ECO:0000256" key="1">
    <source>
        <dbReference type="SAM" id="SignalP"/>
    </source>
</evidence>
<dbReference type="AlphaFoldDB" id="A0A3P1STK0"/>
<dbReference type="OrthoDB" id="9796962at2"/>
<dbReference type="Proteomes" id="UP000267535">
    <property type="component" value="Unassembled WGS sequence"/>
</dbReference>
<dbReference type="InterPro" id="IPR058248">
    <property type="entry name" value="Lxx211020-like"/>
</dbReference>
<dbReference type="RefSeq" id="WP_124924948.1">
    <property type="nucleotide sequence ID" value="NZ_BMOH01000011.1"/>
</dbReference>
<reference evidence="2 3" key="1">
    <citation type="submission" date="2018-11" db="EMBL/GenBank/DDBJ databases">
        <title>The draft genome sequence of Amphritea balenae JAMM 1525T.</title>
        <authorList>
            <person name="Fang Z."/>
            <person name="Zhang Y."/>
            <person name="Han X."/>
        </authorList>
    </citation>
    <scope>NUCLEOTIDE SEQUENCE [LARGE SCALE GENOMIC DNA]</scope>
    <source>
        <strain evidence="2 3">JAMM 1525</strain>
    </source>
</reference>
<feature type="signal peptide" evidence="1">
    <location>
        <begin position="1"/>
        <end position="19"/>
    </location>
</feature>
<dbReference type="Pfam" id="PF04314">
    <property type="entry name" value="PCuAC"/>
    <property type="match status" value="1"/>
</dbReference>
<proteinExistence type="predicted"/>
<name>A0A3P1STK0_9GAMM</name>
<feature type="chain" id="PRO_5018093362" evidence="1">
    <location>
        <begin position="20"/>
        <end position="148"/>
    </location>
</feature>
<comment type="caution">
    <text evidence="2">The sequence shown here is derived from an EMBL/GenBank/DDBJ whole genome shotgun (WGS) entry which is preliminary data.</text>
</comment>
<dbReference type="SUPFAM" id="SSF110087">
    <property type="entry name" value="DR1885-like metal-binding protein"/>
    <property type="match status" value="1"/>
</dbReference>
<evidence type="ECO:0000313" key="2">
    <source>
        <dbReference type="EMBL" id="RRD00368.1"/>
    </source>
</evidence>
<sequence>MKKLITLLSALTLSVSVFAEVEVNHPYARAVPPGQPNSAAFMMLKNHSSDAVALTSAESSVAKAVELHTHTQADGVMKMRRISEIDIAANTTVELKPGGHHIMLIGLNRNLAIDETIDLKLNFNDGSSQQLEVKVQDVMTAMSKKHSH</sequence>
<dbReference type="PANTHER" id="PTHR36302:SF1">
    <property type="entry name" value="COPPER CHAPERONE PCU(A)C"/>
    <property type="match status" value="1"/>
</dbReference>
<dbReference type="EMBL" id="RQXV01000002">
    <property type="protein sequence ID" value="RRD00368.1"/>
    <property type="molecule type" value="Genomic_DNA"/>
</dbReference>
<dbReference type="InterPro" id="IPR007410">
    <property type="entry name" value="LpqE-like"/>
</dbReference>
<dbReference type="InterPro" id="IPR036182">
    <property type="entry name" value="PCuAC_sf"/>
</dbReference>
<dbReference type="PANTHER" id="PTHR36302">
    <property type="entry name" value="BLR7088 PROTEIN"/>
    <property type="match status" value="1"/>
</dbReference>
<keyword evidence="3" id="KW-1185">Reference proteome</keyword>